<dbReference type="Gene3D" id="3.40.50.410">
    <property type="entry name" value="von Willebrand factor, type A domain"/>
    <property type="match status" value="1"/>
</dbReference>
<evidence type="ECO:0000256" key="2">
    <source>
        <dbReference type="ARBA" id="ARBA00007814"/>
    </source>
</evidence>
<evidence type="ECO:0000256" key="4">
    <source>
        <dbReference type="ARBA" id="ARBA00022723"/>
    </source>
</evidence>
<dbReference type="Pfam" id="PF25045">
    <property type="entry name" value="vWA_Ro60"/>
    <property type="match status" value="1"/>
</dbReference>
<sequence>MRFNTLKAKAAEIVNHEGASAFSMTQELELYTAVVTASLSDNFYEKGGERVNRIIELVAKVDTRFLAQLAVYTRERMYLRTIPMVLAVELAKVHNGDNLVKNMITRVVGRADEITELLAYYQMANKRNGTKKLNKLSKQVQKGLAEAFNKFDEYQFAKYNRDTVVSLRDALFLVHPKAKDEAQQAIFTKIVNDTLQVPYTWEVELSKLGQQSFASEKEKSQAVRSTWEELISSGKLGYMALMRNLRNILQAEVSSEHIQLVGKTLTSAAGVRKSKQLPFRFLAAYREIEQVKSSYSGYIMECLEKAIIISAENIRGFDLHTKVLIASDVSGSMYSPLSKNSAIQCYDIGLVLSMLLRSRSKNVITGIFGERWMTVNLPESNVLANVAKLRSMQGQVGYATNGHLVINDLINRKQVMDKVLFFTDLQMWDSRNGGDSLSAAWARYKKEVAPQAKLYLFDLMGYGQSPIRLQQNDVYLLAGWSDKVFDVLSAIEDGSNALAEIQKIEV</sequence>
<feature type="domain" description="TROVE" evidence="7">
    <location>
        <begin position="13"/>
        <end position="319"/>
    </location>
</feature>
<keyword evidence="3" id="KW-0963">Cytoplasm</keyword>
<dbReference type="Proteomes" id="UP001168528">
    <property type="component" value="Unassembled WGS sequence"/>
</dbReference>
<dbReference type="RefSeq" id="WP_302036370.1">
    <property type="nucleotide sequence ID" value="NZ_JAUKPO010000002.1"/>
</dbReference>
<dbReference type="PANTHER" id="PTHR14202">
    <property type="entry name" value="60 KDA RIBONUCLEOPROTEIN SSA/RO"/>
    <property type="match status" value="1"/>
</dbReference>
<dbReference type="InterPro" id="IPR008858">
    <property type="entry name" value="TROVE_dom"/>
</dbReference>
<evidence type="ECO:0000313" key="9">
    <source>
        <dbReference type="Proteomes" id="UP001168528"/>
    </source>
</evidence>
<keyword evidence="6" id="KW-0687">Ribonucleoprotein</keyword>
<keyword evidence="5" id="KW-0694">RNA-binding</keyword>
<comment type="similarity">
    <text evidence="2">Belongs to the Ro 60 kDa family.</text>
</comment>
<comment type="subcellular location">
    <subcellularLocation>
        <location evidence="1">Cytoplasm</location>
    </subcellularLocation>
</comment>
<dbReference type="InterPro" id="IPR036465">
    <property type="entry name" value="vWFA_dom_sf"/>
</dbReference>
<dbReference type="InterPro" id="IPR056800">
    <property type="entry name" value="vWA_Ro60"/>
</dbReference>
<dbReference type="EMBL" id="JAUKPO010000002">
    <property type="protein sequence ID" value="MDO1445566.1"/>
    <property type="molecule type" value="Genomic_DNA"/>
</dbReference>
<dbReference type="Pfam" id="PF05731">
    <property type="entry name" value="TROVE"/>
    <property type="match status" value="2"/>
</dbReference>
<protein>
    <submittedName>
        <fullName evidence="8">TROVE domain-containing protein</fullName>
    </submittedName>
</protein>
<dbReference type="SUPFAM" id="SSF140864">
    <property type="entry name" value="TROVE domain-like"/>
    <property type="match status" value="1"/>
</dbReference>
<keyword evidence="9" id="KW-1185">Reference proteome</keyword>
<keyword evidence="4" id="KW-0479">Metal-binding</keyword>
<dbReference type="InterPro" id="IPR037214">
    <property type="entry name" value="TROVE_dom_sf"/>
</dbReference>
<dbReference type="SUPFAM" id="SSF53300">
    <property type="entry name" value="vWA-like"/>
    <property type="match status" value="1"/>
</dbReference>
<proteinExistence type="inferred from homology"/>
<dbReference type="PROSITE" id="PS50988">
    <property type="entry name" value="TROVE"/>
    <property type="match status" value="1"/>
</dbReference>
<dbReference type="InterPro" id="IPR040322">
    <property type="entry name" value="TROVE2"/>
</dbReference>
<evidence type="ECO:0000256" key="6">
    <source>
        <dbReference type="ARBA" id="ARBA00023274"/>
    </source>
</evidence>
<accession>A0ABT8R0F5</accession>
<name>A0ABT8R0F5_9BACT</name>
<reference evidence="8" key="1">
    <citation type="submission" date="2023-07" db="EMBL/GenBank/DDBJ databases">
        <title>The genome sequence of Rhodocytophaga aerolata KACC 12507.</title>
        <authorList>
            <person name="Zhang X."/>
        </authorList>
    </citation>
    <scope>NUCLEOTIDE SEQUENCE</scope>
    <source>
        <strain evidence="8">KACC 12507</strain>
    </source>
</reference>
<gene>
    <name evidence="8" type="ORF">Q0590_04865</name>
</gene>
<dbReference type="PANTHER" id="PTHR14202:SF0">
    <property type="entry name" value="RNA-BINDING PROTEIN RO60"/>
    <property type="match status" value="1"/>
</dbReference>
<evidence type="ECO:0000256" key="5">
    <source>
        <dbReference type="ARBA" id="ARBA00022884"/>
    </source>
</evidence>
<organism evidence="8 9">
    <name type="scientific">Rhodocytophaga aerolata</name>
    <dbReference type="NCBI Taxonomy" id="455078"/>
    <lineage>
        <taxon>Bacteria</taxon>
        <taxon>Pseudomonadati</taxon>
        <taxon>Bacteroidota</taxon>
        <taxon>Cytophagia</taxon>
        <taxon>Cytophagales</taxon>
        <taxon>Rhodocytophagaceae</taxon>
        <taxon>Rhodocytophaga</taxon>
    </lineage>
</organism>
<evidence type="ECO:0000256" key="1">
    <source>
        <dbReference type="ARBA" id="ARBA00004496"/>
    </source>
</evidence>
<comment type="caution">
    <text evidence="8">The sequence shown here is derived from an EMBL/GenBank/DDBJ whole genome shotgun (WGS) entry which is preliminary data.</text>
</comment>
<evidence type="ECO:0000313" key="8">
    <source>
        <dbReference type="EMBL" id="MDO1445566.1"/>
    </source>
</evidence>
<evidence type="ECO:0000259" key="7">
    <source>
        <dbReference type="PROSITE" id="PS50988"/>
    </source>
</evidence>
<evidence type="ECO:0000256" key="3">
    <source>
        <dbReference type="ARBA" id="ARBA00022490"/>
    </source>
</evidence>